<reference evidence="7 8" key="1">
    <citation type="submission" date="2016-11" db="EMBL/GenBank/DDBJ databases">
        <title>Paenibacillus species isolates.</title>
        <authorList>
            <person name="Beno S.M."/>
        </authorList>
    </citation>
    <scope>NUCLEOTIDE SEQUENCE [LARGE SCALE GENOMIC DNA]</scope>
    <source>
        <strain evidence="7 8">FSL F4-0100</strain>
    </source>
</reference>
<evidence type="ECO:0000256" key="2">
    <source>
        <dbReference type="ARBA" id="ARBA00023125"/>
    </source>
</evidence>
<dbReference type="GO" id="GO:0043565">
    <property type="term" value="F:sequence-specific DNA binding"/>
    <property type="evidence" value="ECO:0007669"/>
    <property type="project" value="InterPro"/>
</dbReference>
<accession>A0A1R1AVH6</accession>
<evidence type="ECO:0000313" key="8">
    <source>
        <dbReference type="Proteomes" id="UP000187074"/>
    </source>
</evidence>
<keyword evidence="4" id="KW-0812">Transmembrane</keyword>
<dbReference type="PROSITE" id="PS50943">
    <property type="entry name" value="HTH_CROC1"/>
    <property type="match status" value="1"/>
</dbReference>
<gene>
    <name evidence="7" type="ORF">BK123_24630</name>
</gene>
<dbReference type="Proteomes" id="UP000187074">
    <property type="component" value="Unassembled WGS sequence"/>
</dbReference>
<evidence type="ECO:0000256" key="1">
    <source>
        <dbReference type="ARBA" id="ARBA00023015"/>
    </source>
</evidence>
<dbReference type="RefSeq" id="WP_076325004.1">
    <property type="nucleotide sequence ID" value="NZ_MRTF01000009.1"/>
</dbReference>
<dbReference type="PRINTS" id="PR00032">
    <property type="entry name" value="HTHARAC"/>
</dbReference>
<evidence type="ECO:0000259" key="5">
    <source>
        <dbReference type="PROSITE" id="PS01124"/>
    </source>
</evidence>
<keyword evidence="1" id="KW-0805">Transcription regulation</keyword>
<keyword evidence="3" id="KW-0804">Transcription</keyword>
<dbReference type="InterPro" id="IPR018060">
    <property type="entry name" value="HTH_AraC"/>
</dbReference>
<feature type="transmembrane region" description="Helical" evidence="4">
    <location>
        <begin position="12"/>
        <end position="34"/>
    </location>
</feature>
<dbReference type="STRING" id="1401.BK123_24630"/>
<evidence type="ECO:0000256" key="3">
    <source>
        <dbReference type="ARBA" id="ARBA00023163"/>
    </source>
</evidence>
<dbReference type="SMART" id="SM00342">
    <property type="entry name" value="HTH_ARAC"/>
    <property type="match status" value="1"/>
</dbReference>
<dbReference type="GO" id="GO:0003700">
    <property type="term" value="F:DNA-binding transcription factor activity"/>
    <property type="evidence" value="ECO:0007669"/>
    <property type="project" value="InterPro"/>
</dbReference>
<dbReference type="InterPro" id="IPR009057">
    <property type="entry name" value="Homeodomain-like_sf"/>
</dbReference>
<feature type="domain" description="HTH cro/C1-type" evidence="6">
    <location>
        <begin position="658"/>
        <end position="712"/>
    </location>
</feature>
<dbReference type="SUPFAM" id="SSF46689">
    <property type="entry name" value="Homeodomain-like"/>
    <property type="match status" value="2"/>
</dbReference>
<dbReference type="Gene3D" id="6.10.340.10">
    <property type="match status" value="1"/>
</dbReference>
<dbReference type="PROSITE" id="PS00041">
    <property type="entry name" value="HTH_ARAC_FAMILY_1"/>
    <property type="match status" value="1"/>
</dbReference>
<dbReference type="OrthoDB" id="2647723at2"/>
<comment type="caution">
    <text evidence="7">The sequence shown here is derived from an EMBL/GenBank/DDBJ whole genome shotgun (WGS) entry which is preliminary data.</text>
</comment>
<keyword evidence="4" id="KW-1133">Transmembrane helix</keyword>
<dbReference type="InterPro" id="IPR001387">
    <property type="entry name" value="Cro/C1-type_HTH"/>
</dbReference>
<dbReference type="PANTHER" id="PTHR43280:SF28">
    <property type="entry name" value="HTH-TYPE TRANSCRIPTIONAL ACTIVATOR RHAS"/>
    <property type="match status" value="1"/>
</dbReference>
<name>A0A1R1AVH6_PAELA</name>
<dbReference type="Pfam" id="PF12833">
    <property type="entry name" value="HTH_18"/>
    <property type="match status" value="1"/>
</dbReference>
<feature type="transmembrane region" description="Helical" evidence="4">
    <location>
        <begin position="293"/>
        <end position="314"/>
    </location>
</feature>
<keyword evidence="4" id="KW-0472">Membrane</keyword>
<dbReference type="EMBL" id="MRTF01000009">
    <property type="protein sequence ID" value="OME89571.1"/>
    <property type="molecule type" value="Genomic_DNA"/>
</dbReference>
<evidence type="ECO:0000259" key="6">
    <source>
        <dbReference type="PROSITE" id="PS50943"/>
    </source>
</evidence>
<keyword evidence="2" id="KW-0238">DNA-binding</keyword>
<feature type="domain" description="HTH araC/xylS-type" evidence="5">
    <location>
        <begin position="644"/>
        <end position="742"/>
    </location>
</feature>
<proteinExistence type="predicted"/>
<dbReference type="Gene3D" id="1.10.10.60">
    <property type="entry name" value="Homeodomain-like"/>
    <property type="match status" value="2"/>
</dbReference>
<organism evidence="7 8">
    <name type="scientific">Paenibacillus lautus</name>
    <name type="common">Bacillus lautus</name>
    <dbReference type="NCBI Taxonomy" id="1401"/>
    <lineage>
        <taxon>Bacteria</taxon>
        <taxon>Bacillati</taxon>
        <taxon>Bacillota</taxon>
        <taxon>Bacilli</taxon>
        <taxon>Bacillales</taxon>
        <taxon>Paenibacillaceae</taxon>
        <taxon>Paenibacillus</taxon>
    </lineage>
</organism>
<dbReference type="PROSITE" id="PS01124">
    <property type="entry name" value="HTH_ARAC_FAMILY_2"/>
    <property type="match status" value="1"/>
</dbReference>
<sequence>MSWLKSFFPLHSLFVKMLVYFLIVIFLLSSYNLWSMTFYSRNVNNEIVKYNLTLIRNTVDQFEKQYSTWKNLLLNLQHDEFVGNINRQADSGGKKGINYLQVDMVMDQIRTLVSQPYYHLNNVMIYYQNHSFLLERDGIVDDDRMFKHYYISDSYPYEFWKQRYHTTGFLHMLPSSIFSIGTEKSELQLMPLITNVQSSPWKIIALVNMKSWYESYKGMTGSRFLLMDSEGEILFESAPDVKTQPLPEWDGQSEWMMEKGSYYFYEKGTRSGLTYVSIIPHNELNQSISRMNWIAVLLFAATLLIGILASWVFSRKINRPLKRMVTGLGQAEMELYQGSIAEFSAISNHLKGLQHERKSIKEWMDHTKPLLTSYHYLAQFKNFALDTAAAKELWVGEGAFMVIVYQLRYRHVPSRQLDALMTRATGKIKDMITLQIQESFPLSHTLQMEGKQILSIVYTQEKSDMLQQCLSQLKQIFDQDQSTYLVNIAVSSVFQQTSDFDRAYAEAMSLLQQAMPIEETQIIWEKERREDVTGFTAEQEHEFYVNLQAGNESSCQSLIERALDRLQRQEATADQLSHFAKSVSVRMRRTVELLKINIDALPDYAEKLAYSVTPEQYRDILLDELAHAAHAIRLKREEHYDIIQYVFHYLESHYAEEISLEQLASKLNMSPTYLSGYIKEKTGSNFSDQLNSIRITKAKELLQTTNMPIQEVGNRIGYRNVTSFIRMFKKVTGQTPGDYRKTNWIR</sequence>
<dbReference type="AlphaFoldDB" id="A0A1R1AVH6"/>
<dbReference type="InterPro" id="IPR020449">
    <property type="entry name" value="Tscrpt_reg_AraC-type_HTH"/>
</dbReference>
<dbReference type="InterPro" id="IPR018062">
    <property type="entry name" value="HTH_AraC-typ_CS"/>
</dbReference>
<evidence type="ECO:0000256" key="4">
    <source>
        <dbReference type="SAM" id="Phobius"/>
    </source>
</evidence>
<dbReference type="PANTHER" id="PTHR43280">
    <property type="entry name" value="ARAC-FAMILY TRANSCRIPTIONAL REGULATOR"/>
    <property type="match status" value="1"/>
</dbReference>
<evidence type="ECO:0000313" key="7">
    <source>
        <dbReference type="EMBL" id="OME89571.1"/>
    </source>
</evidence>
<protein>
    <submittedName>
        <fullName evidence="7">AraC family transcriptional regulator</fullName>
    </submittedName>
</protein>
<dbReference type="CDD" id="cd00093">
    <property type="entry name" value="HTH_XRE"/>
    <property type="match status" value="1"/>
</dbReference>